<evidence type="ECO:0000313" key="1">
    <source>
        <dbReference type="EMBL" id="MCI4381441.1"/>
    </source>
</evidence>
<gene>
    <name evidence="1" type="ORF">PGIGA_G00251550</name>
</gene>
<keyword evidence="2" id="KW-1185">Reference proteome</keyword>
<accession>A0ACC5WRW7</accession>
<name>A0ACC5WRW7_PANGG</name>
<evidence type="ECO:0000313" key="2">
    <source>
        <dbReference type="Proteomes" id="UP000829447"/>
    </source>
</evidence>
<organism evidence="1 2">
    <name type="scientific">Pangasianodon gigas</name>
    <name type="common">Mekong giant catfish</name>
    <name type="synonym">Pangasius gigas</name>
    <dbReference type="NCBI Taxonomy" id="30993"/>
    <lineage>
        <taxon>Eukaryota</taxon>
        <taxon>Metazoa</taxon>
        <taxon>Chordata</taxon>
        <taxon>Craniata</taxon>
        <taxon>Vertebrata</taxon>
        <taxon>Euteleostomi</taxon>
        <taxon>Actinopterygii</taxon>
        <taxon>Neopterygii</taxon>
        <taxon>Teleostei</taxon>
        <taxon>Ostariophysi</taxon>
        <taxon>Siluriformes</taxon>
        <taxon>Pangasiidae</taxon>
        <taxon>Pangasianodon</taxon>
    </lineage>
</organism>
<dbReference type="EMBL" id="CM040462">
    <property type="protein sequence ID" value="MCI4381441.1"/>
    <property type="molecule type" value="Genomic_DNA"/>
</dbReference>
<reference evidence="1 2" key="1">
    <citation type="journal article" date="2022" name="bioRxiv">
        <title>An ancient truncated duplication of the anti-Mullerian hormone receptor type 2 gene is a potential conserved master sex determinant in the Pangasiidae catfish family.</title>
        <authorList>
            <person name="Wen M."/>
            <person name="Pan Q."/>
            <person name="Jouanno E."/>
            <person name="Montfort J."/>
            <person name="Zahm M."/>
            <person name="Cabau C."/>
            <person name="Klopp C."/>
            <person name="Iampietro C."/>
            <person name="Roques C."/>
            <person name="Bouchez O."/>
            <person name="Castinel A."/>
            <person name="Donnadieu C."/>
            <person name="Parrinello H."/>
            <person name="Poncet C."/>
            <person name="Belmonte E."/>
            <person name="Gautier V."/>
            <person name="Avarre J.-C."/>
            <person name="Dugue R."/>
            <person name="Gustiano R."/>
            <person name="Ha T.T.T."/>
            <person name="Campet M."/>
            <person name="Sriphairoj K."/>
            <person name="Ribolli J."/>
            <person name="de Almeida F.L."/>
            <person name="Desvignes T."/>
            <person name="Postlethwait J.H."/>
            <person name="Bucao C.F."/>
            <person name="Robinson-Rechavi M."/>
            <person name="Bobe J."/>
            <person name="Herpin A."/>
            <person name="Guiguen Y."/>
        </authorList>
    </citation>
    <scope>NUCLEOTIDE SEQUENCE [LARGE SCALE GENOMIC DNA]</scope>
    <source>
        <strain evidence="1">YG-Dec2019</strain>
    </source>
</reference>
<proteinExistence type="predicted"/>
<comment type="caution">
    <text evidence="1">The sequence shown here is derived from an EMBL/GenBank/DDBJ whole genome shotgun (WGS) entry which is preliminary data.</text>
</comment>
<protein>
    <submittedName>
        <fullName evidence="1">Uncharacterized protein</fullName>
    </submittedName>
</protein>
<dbReference type="Proteomes" id="UP000829447">
    <property type="component" value="Linkage Group LG9"/>
</dbReference>
<sequence length="204" mass="23086">MIIKRHITGEFELLIGNLISGNRMCKTYFGEHQRLFWKTTSLCVCILCSVKCVDSQPIPAREGLTAILPCKFSNTSVQTPRIRWCTDSEVVFERRGAELYEGPGYEGRVDVPEDELHKGNCSLVLKRVRKSDEGIYKCYLLLRRAKRSASPEWSLIQSVELPILVPKETPKKPTATDNARVDCLHPLVMAVSLLSCLLFSKETL</sequence>